<evidence type="ECO:0000313" key="2">
    <source>
        <dbReference type="EMBL" id="GEX12847.1"/>
    </source>
</evidence>
<feature type="region of interest" description="Disordered" evidence="1">
    <location>
        <begin position="224"/>
        <end position="245"/>
    </location>
</feature>
<feature type="compositionally biased region" description="Low complexity" evidence="1">
    <location>
        <begin position="101"/>
        <end position="122"/>
    </location>
</feature>
<dbReference type="AlphaFoldDB" id="A0A699H8U3"/>
<feature type="region of interest" description="Disordered" evidence="1">
    <location>
        <begin position="95"/>
        <end position="122"/>
    </location>
</feature>
<feature type="non-terminal residue" evidence="2">
    <location>
        <position position="1"/>
    </location>
</feature>
<protein>
    <submittedName>
        <fullName evidence="2">Uncharacterized protein</fullName>
    </submittedName>
</protein>
<sequence length="284" mass="30667">ESVGMSTARVILFGTIPNAISATVPIVDPPVVSTLPHTSSFLYTDSFDSDTSERPLSQDPYEPNGVRKMLTTRKSVGPLPSHRVALRYSESHSPLDHLSLDDSSSDTSSSSSSGYSGRSLPDSSFDTPTVIFAGPSRERCKSPIASVSLATPIPGALSSTRTGLLPPRKRVRGSIYAFDRDGSTESSYETHTDPDIDFDVQADIDACIMATDVATAREADARVEVDTRNNKEEKDKEEVESSHRRTIKIGVNTIVEPVVSEDTHAPTDDEGSRKVVQIGLDEIV</sequence>
<organism evidence="2">
    <name type="scientific">Tanacetum cinerariifolium</name>
    <name type="common">Dalmatian daisy</name>
    <name type="synonym">Chrysanthemum cinerariifolium</name>
    <dbReference type="NCBI Taxonomy" id="118510"/>
    <lineage>
        <taxon>Eukaryota</taxon>
        <taxon>Viridiplantae</taxon>
        <taxon>Streptophyta</taxon>
        <taxon>Embryophyta</taxon>
        <taxon>Tracheophyta</taxon>
        <taxon>Spermatophyta</taxon>
        <taxon>Magnoliopsida</taxon>
        <taxon>eudicotyledons</taxon>
        <taxon>Gunneridae</taxon>
        <taxon>Pentapetalae</taxon>
        <taxon>asterids</taxon>
        <taxon>campanulids</taxon>
        <taxon>Asterales</taxon>
        <taxon>Asteraceae</taxon>
        <taxon>Asteroideae</taxon>
        <taxon>Anthemideae</taxon>
        <taxon>Anthemidinae</taxon>
        <taxon>Tanacetum</taxon>
    </lineage>
</organism>
<dbReference type="EMBL" id="BKCJ010090999">
    <property type="protein sequence ID" value="GEX12847.1"/>
    <property type="molecule type" value="Genomic_DNA"/>
</dbReference>
<proteinExistence type="predicted"/>
<feature type="compositionally biased region" description="Basic and acidic residues" evidence="1">
    <location>
        <begin position="224"/>
        <end position="243"/>
    </location>
</feature>
<comment type="caution">
    <text evidence="2">The sequence shown here is derived from an EMBL/GenBank/DDBJ whole genome shotgun (WGS) entry which is preliminary data.</text>
</comment>
<feature type="region of interest" description="Disordered" evidence="1">
    <location>
        <begin position="46"/>
        <end position="74"/>
    </location>
</feature>
<reference evidence="2" key="1">
    <citation type="journal article" date="2019" name="Sci. Rep.">
        <title>Draft genome of Tanacetum cinerariifolium, the natural source of mosquito coil.</title>
        <authorList>
            <person name="Yamashiro T."/>
            <person name="Shiraishi A."/>
            <person name="Satake H."/>
            <person name="Nakayama K."/>
        </authorList>
    </citation>
    <scope>NUCLEOTIDE SEQUENCE</scope>
</reference>
<evidence type="ECO:0000256" key="1">
    <source>
        <dbReference type="SAM" id="MobiDB-lite"/>
    </source>
</evidence>
<accession>A0A699H8U3</accession>
<name>A0A699H8U3_TANCI</name>
<gene>
    <name evidence="2" type="ORF">Tci_284822</name>
</gene>